<evidence type="ECO:0000259" key="1">
    <source>
        <dbReference type="Pfam" id="PF23212"/>
    </source>
</evidence>
<protein>
    <recommendedName>
        <fullName evidence="5">Hydroxyneurosporene synthase (CrtC)</fullName>
    </recommendedName>
</protein>
<evidence type="ECO:0008006" key="5">
    <source>
        <dbReference type="Google" id="ProtNLM"/>
    </source>
</evidence>
<evidence type="ECO:0000259" key="2">
    <source>
        <dbReference type="Pfam" id="PF23213"/>
    </source>
</evidence>
<feature type="domain" description="DUF7065" evidence="2">
    <location>
        <begin position="88"/>
        <end position="168"/>
    </location>
</feature>
<evidence type="ECO:0000313" key="4">
    <source>
        <dbReference type="Proteomes" id="UP001056035"/>
    </source>
</evidence>
<dbReference type="EMBL" id="CP098502">
    <property type="protein sequence ID" value="UTI62352.1"/>
    <property type="molecule type" value="Genomic_DNA"/>
</dbReference>
<evidence type="ECO:0000313" key="3">
    <source>
        <dbReference type="EMBL" id="UTI62352.1"/>
    </source>
</evidence>
<feature type="domain" description="DUF7064" evidence="1">
    <location>
        <begin position="169"/>
        <end position="289"/>
    </location>
</feature>
<dbReference type="SUPFAM" id="SSF159245">
    <property type="entry name" value="AttH-like"/>
    <property type="match status" value="1"/>
</dbReference>
<organism evidence="3 4">
    <name type="scientific">Paraconexibacter antarcticus</name>
    <dbReference type="NCBI Taxonomy" id="2949664"/>
    <lineage>
        <taxon>Bacteria</taxon>
        <taxon>Bacillati</taxon>
        <taxon>Actinomycetota</taxon>
        <taxon>Thermoleophilia</taxon>
        <taxon>Solirubrobacterales</taxon>
        <taxon>Paraconexibacteraceae</taxon>
        <taxon>Paraconexibacter</taxon>
    </lineage>
</organism>
<proteinExistence type="predicted"/>
<dbReference type="InterPro" id="IPR055493">
    <property type="entry name" value="DUF7065"/>
</dbReference>
<sequence length="302" mass="33070">MLAPADDLRHPGEISGVHGRESLFYNLLLPEHGVILFVYTWVDAEDRAGYLFTVVGEDDDRRCFFANDGVPIGERDFDDWAVDGLTLRHADLLRTAELAFAGEGVDFRATFTATHPAFSYRDNADGCPSFVATDRFEQAGRMTGTLVLDGTEIAVDATAQRDHSWGERDWAAIQDWKWLSAQASDDLALNVMLIHARGETTCHGYVAREGVTTPVVDVAIRAEYDDRWWQRDVTATIVDAEGLETVVAGRRFALLSFEAGGAATLNEAACTGTIDGAPALIHFECGWPIAYAAAQARARARA</sequence>
<gene>
    <name evidence="3" type="ORF">NBH00_13370</name>
</gene>
<reference evidence="3 4" key="1">
    <citation type="submission" date="2022-06" db="EMBL/GenBank/DDBJ databases">
        <title>Paraconexibacter antarcticus.</title>
        <authorList>
            <person name="Kim C.S."/>
        </authorList>
    </citation>
    <scope>NUCLEOTIDE SEQUENCE [LARGE SCALE GENOMIC DNA]</scope>
    <source>
        <strain evidence="3 4">02-257</strain>
    </source>
</reference>
<accession>A0ABY5DNG1</accession>
<keyword evidence="4" id="KW-1185">Reference proteome</keyword>
<dbReference type="Pfam" id="PF23212">
    <property type="entry name" value="DUF7064"/>
    <property type="match status" value="1"/>
</dbReference>
<dbReference type="Pfam" id="PF23213">
    <property type="entry name" value="DUF7065"/>
    <property type="match status" value="1"/>
</dbReference>
<name>A0ABY5DNG1_9ACTN</name>
<dbReference type="RefSeq" id="WP_254569090.1">
    <property type="nucleotide sequence ID" value="NZ_CP098502.1"/>
</dbReference>
<dbReference type="Proteomes" id="UP001056035">
    <property type="component" value="Chromosome"/>
</dbReference>
<dbReference type="InterPro" id="IPR055492">
    <property type="entry name" value="DUF7064"/>
</dbReference>